<gene>
    <name evidence="1" type="ordered locus">BN4_12685</name>
</gene>
<sequence length="57" mass="6382">MNLSPIPVLSLVCKTTTVVSNDTTYILEKDAEAPPPYDMPVKYAGYYYILQDAPSHF</sequence>
<reference evidence="2" key="2">
    <citation type="journal article" date="2013" name="Stand. Genomic Sci.">
        <title>Complete genome sequence of Desulfocapsa sulfexigens, a marine deltaproteobacterium specialized in disproportionating inorganic sulfur compounds.</title>
        <authorList>
            <person name="Finster K.W."/>
            <person name="Kjeldsen K.U."/>
            <person name="Kube M."/>
            <person name="Reinhardt R."/>
            <person name="Mussmann M."/>
            <person name="Amann R."/>
            <person name="Schreiber L."/>
        </authorList>
    </citation>
    <scope>NUCLEOTIDE SEQUENCE [LARGE SCALE GENOMIC DNA]</scope>
    <source>
        <strain evidence="2">DSM 10523 / SB164P1</strain>
    </source>
</reference>
<protein>
    <submittedName>
        <fullName evidence="1">Uncharacterized protein</fullName>
    </submittedName>
</protein>
<dbReference type="Proteomes" id="UP000011724">
    <property type="component" value="Chromosome"/>
</dbReference>
<proteinExistence type="predicted"/>
<dbReference type="AlphaFoldDB" id="M1WXU0"/>
<keyword evidence="2" id="KW-1185">Reference proteome</keyword>
<dbReference type="KEGG" id="dpi:BN4_12685"/>
<name>M1WXU0_PSEP2</name>
<dbReference type="EMBL" id="FO203427">
    <property type="protein sequence ID" value="CCH49918.1"/>
    <property type="molecule type" value="Genomic_DNA"/>
</dbReference>
<evidence type="ECO:0000313" key="2">
    <source>
        <dbReference type="Proteomes" id="UP000011724"/>
    </source>
</evidence>
<evidence type="ECO:0000313" key="1">
    <source>
        <dbReference type="EMBL" id="CCH49918.1"/>
    </source>
</evidence>
<dbReference type="HOGENOM" id="CLU_2989281_0_0_7"/>
<organism evidence="1 2">
    <name type="scientific">Pseudodesulfovibrio piezophilus (strain DSM 21447 / JCM 15486 / C1TLV30)</name>
    <name type="common">Desulfovibrio piezophilus</name>
    <dbReference type="NCBI Taxonomy" id="1322246"/>
    <lineage>
        <taxon>Bacteria</taxon>
        <taxon>Pseudomonadati</taxon>
        <taxon>Thermodesulfobacteriota</taxon>
        <taxon>Desulfovibrionia</taxon>
        <taxon>Desulfovibrionales</taxon>
        <taxon>Desulfovibrionaceae</taxon>
    </lineage>
</organism>
<reference evidence="1 2" key="1">
    <citation type="journal article" date="2013" name="PLoS ONE">
        <title>The first genomic and proteomic characterization of a deep-sea sulfate reducer: insights into the piezophilic lifestyle of Desulfovibrio piezophilus.</title>
        <authorList>
            <person name="Pradel N."/>
            <person name="Ji B."/>
            <person name="Gimenez G."/>
            <person name="Talla E."/>
            <person name="Lenoble P."/>
            <person name="Garel M."/>
            <person name="Tamburini C."/>
            <person name="Fourquet P."/>
            <person name="Lebrun R."/>
            <person name="Bertin P."/>
            <person name="Denis Y."/>
            <person name="Pophillat M."/>
            <person name="Barbe V."/>
            <person name="Ollivier B."/>
            <person name="Dolla A."/>
        </authorList>
    </citation>
    <scope>NUCLEOTIDE SEQUENCE [LARGE SCALE GENOMIC DNA]</scope>
    <source>
        <strain evidence="2">DSM 10523 / SB164P1</strain>
    </source>
</reference>
<accession>M1WXU0</accession>